<proteinExistence type="predicted"/>
<dbReference type="OrthoDB" id="8283260at2"/>
<accession>A0A285UQE9</accession>
<dbReference type="AlphaFoldDB" id="A0A285UQE9"/>
<evidence type="ECO:0000313" key="2">
    <source>
        <dbReference type="Proteomes" id="UP000219167"/>
    </source>
</evidence>
<keyword evidence="2" id="KW-1185">Reference proteome</keyword>
<sequence>MSSAPRTSSISPSDMNMLQTVLNEAGYDADVLSVDRSLFNAAALLVTKLFLSGETSPYALAAQLERNFGRSDRARVPYKSMLPRHAIQGLPGIRTLRKAKQSDESDLQVWENEGGVIHGRYPRSGFSVKRLRPLS</sequence>
<protein>
    <submittedName>
        <fullName evidence="1">Uncharacterized protein</fullName>
    </submittedName>
</protein>
<dbReference type="EMBL" id="OBQD01000012">
    <property type="protein sequence ID" value="SOC44062.1"/>
    <property type="molecule type" value="Genomic_DNA"/>
</dbReference>
<dbReference type="Proteomes" id="UP000219167">
    <property type="component" value="Unassembled WGS sequence"/>
</dbReference>
<reference evidence="1 2" key="1">
    <citation type="submission" date="2017-08" db="EMBL/GenBank/DDBJ databases">
        <authorList>
            <person name="de Groot N.N."/>
        </authorList>
    </citation>
    <scope>NUCLEOTIDE SEQUENCE [LARGE SCALE GENOMIC DNA]</scope>
    <source>
        <strain evidence="1 2">JC85</strain>
    </source>
</reference>
<name>A0A285UQE9_9HYPH</name>
<gene>
    <name evidence="1" type="ORF">SAMN05892877_11254</name>
</gene>
<dbReference type="RefSeq" id="WP_097141404.1">
    <property type="nucleotide sequence ID" value="NZ_OBQD01000012.1"/>
</dbReference>
<organism evidence="1 2">
    <name type="scientific">Rhizobium subbaraonis</name>
    <dbReference type="NCBI Taxonomy" id="908946"/>
    <lineage>
        <taxon>Bacteria</taxon>
        <taxon>Pseudomonadati</taxon>
        <taxon>Pseudomonadota</taxon>
        <taxon>Alphaproteobacteria</taxon>
        <taxon>Hyphomicrobiales</taxon>
        <taxon>Rhizobiaceae</taxon>
        <taxon>Rhizobium/Agrobacterium group</taxon>
        <taxon>Rhizobium</taxon>
    </lineage>
</organism>
<evidence type="ECO:0000313" key="1">
    <source>
        <dbReference type="EMBL" id="SOC44062.1"/>
    </source>
</evidence>